<evidence type="ECO:0000256" key="6">
    <source>
        <dbReference type="ARBA" id="ARBA00047561"/>
    </source>
</evidence>
<evidence type="ECO:0000256" key="4">
    <source>
        <dbReference type="ARBA" id="ARBA00023027"/>
    </source>
</evidence>
<dbReference type="InterPro" id="IPR028281">
    <property type="entry name" value="Sirohaem_synthase_central"/>
</dbReference>
<keyword evidence="5" id="KW-0627">Porphyrin biosynthesis</keyword>
<dbReference type="InterPro" id="IPR036291">
    <property type="entry name" value="NAD(P)-bd_dom_sf"/>
</dbReference>
<evidence type="ECO:0000256" key="3">
    <source>
        <dbReference type="ARBA" id="ARBA00023002"/>
    </source>
</evidence>
<dbReference type="SUPFAM" id="SSF75615">
    <property type="entry name" value="Siroheme synthase middle domains-like"/>
    <property type="match status" value="1"/>
</dbReference>
<dbReference type="PANTHER" id="PTHR35330:SF1">
    <property type="entry name" value="SIROHEME BIOSYNTHESIS PROTEIN MET8"/>
    <property type="match status" value="1"/>
</dbReference>
<dbReference type="InterPro" id="IPR006367">
    <property type="entry name" value="Sirohaem_synthase_N"/>
</dbReference>
<gene>
    <name evidence="8" type="ORF">NDK43_32560</name>
</gene>
<dbReference type="Proteomes" id="UP001523262">
    <property type="component" value="Unassembled WGS sequence"/>
</dbReference>
<evidence type="ECO:0000313" key="8">
    <source>
        <dbReference type="EMBL" id="MCM2536150.1"/>
    </source>
</evidence>
<dbReference type="InterPro" id="IPR042518">
    <property type="entry name" value="SirC_C"/>
</dbReference>
<dbReference type="Gene3D" id="1.10.8.610">
    <property type="entry name" value="SirC, precorrin-2 dehydrogenase, C-terminal helical domain-like"/>
    <property type="match status" value="1"/>
</dbReference>
<dbReference type="Pfam" id="PF22440">
    <property type="entry name" value="SirC_C"/>
    <property type="match status" value="1"/>
</dbReference>
<comment type="caution">
    <text evidence="8">The sequence shown here is derived from an EMBL/GenBank/DDBJ whole genome shotgun (WGS) entry which is preliminary data.</text>
</comment>
<organism evidence="8 9">
    <name type="scientific">Neobacillus pocheonensis</name>
    <dbReference type="NCBI Taxonomy" id="363869"/>
    <lineage>
        <taxon>Bacteria</taxon>
        <taxon>Bacillati</taxon>
        <taxon>Bacillota</taxon>
        <taxon>Bacilli</taxon>
        <taxon>Bacillales</taxon>
        <taxon>Bacillaceae</taxon>
        <taxon>Neobacillus</taxon>
    </lineage>
</organism>
<dbReference type="Gene3D" id="3.40.50.720">
    <property type="entry name" value="NAD(P)-binding Rossmann-like Domain"/>
    <property type="match status" value="1"/>
</dbReference>
<dbReference type="EC" id="1.3.1.76" evidence="2"/>
<evidence type="ECO:0000256" key="5">
    <source>
        <dbReference type="ARBA" id="ARBA00023244"/>
    </source>
</evidence>
<feature type="domain" description="Siroheme synthase central" evidence="7">
    <location>
        <begin position="119"/>
        <end position="146"/>
    </location>
</feature>
<evidence type="ECO:0000256" key="2">
    <source>
        <dbReference type="ARBA" id="ARBA00012400"/>
    </source>
</evidence>
<reference evidence="8 9" key="1">
    <citation type="submission" date="2022-06" db="EMBL/GenBank/DDBJ databases">
        <authorList>
            <person name="Jeon C.O."/>
        </authorList>
    </citation>
    <scope>NUCLEOTIDE SEQUENCE [LARGE SCALE GENOMIC DNA]</scope>
    <source>
        <strain evidence="8 9">KCTC 13943</strain>
    </source>
</reference>
<keyword evidence="3" id="KW-0560">Oxidoreductase</keyword>
<dbReference type="NCBIfam" id="TIGR01470">
    <property type="entry name" value="cysG_Nterm"/>
    <property type="match status" value="1"/>
</dbReference>
<name>A0ABT0WJG5_9BACI</name>
<dbReference type="EMBL" id="JAMQCR010000004">
    <property type="protein sequence ID" value="MCM2536150.1"/>
    <property type="molecule type" value="Genomic_DNA"/>
</dbReference>
<evidence type="ECO:0000259" key="7">
    <source>
        <dbReference type="Pfam" id="PF14824"/>
    </source>
</evidence>
<dbReference type="InterPro" id="IPR028161">
    <property type="entry name" value="Met8-like"/>
</dbReference>
<comment type="catalytic activity">
    <reaction evidence="6">
        <text>precorrin-2 + NAD(+) = sirohydrochlorin + NADH + 2 H(+)</text>
        <dbReference type="Rhea" id="RHEA:15613"/>
        <dbReference type="ChEBI" id="CHEBI:15378"/>
        <dbReference type="ChEBI" id="CHEBI:57540"/>
        <dbReference type="ChEBI" id="CHEBI:57945"/>
        <dbReference type="ChEBI" id="CHEBI:58351"/>
        <dbReference type="ChEBI" id="CHEBI:58827"/>
        <dbReference type="EC" id="1.3.1.76"/>
    </reaction>
</comment>
<dbReference type="SUPFAM" id="SSF51735">
    <property type="entry name" value="NAD(P)-binding Rossmann-fold domains"/>
    <property type="match status" value="1"/>
</dbReference>
<comment type="pathway">
    <text evidence="1">Porphyrin-containing compound metabolism; siroheme biosynthesis; sirohydrochlorin from precorrin-2: step 1/1.</text>
</comment>
<accession>A0ABT0WJG5</accession>
<dbReference type="Pfam" id="PF13241">
    <property type="entry name" value="NAD_binding_7"/>
    <property type="match status" value="1"/>
</dbReference>
<keyword evidence="9" id="KW-1185">Reference proteome</keyword>
<protein>
    <recommendedName>
        <fullName evidence="2">precorrin-2 dehydrogenase</fullName>
        <ecNumber evidence="2">1.3.1.76</ecNumber>
    </recommendedName>
</protein>
<dbReference type="Pfam" id="PF14824">
    <property type="entry name" value="Sirohm_synth_M"/>
    <property type="match status" value="1"/>
</dbReference>
<dbReference type="NCBIfam" id="NF005222">
    <property type="entry name" value="PRK06718.1"/>
    <property type="match status" value="1"/>
</dbReference>
<sequence length="205" mass="23169">MTANYPIMLRLEGKIVVVVGGGKVAERKVAGLLGKGARVHVISPEVTEELRRLVSEGMIVWLQKSFSENDMKEAFMIFAATNDEELNRLVKNSASEHQLVTVADDPEGSDFHVPSHLQRGRLSIAISTGGASPTLAGKIRKQLEEQFDDSYEAYLEFLFKTRQWILKEVGDSSLKRKLLTAIVTPRFLSNENRDEEFRRLYEELM</sequence>
<dbReference type="PANTHER" id="PTHR35330">
    <property type="entry name" value="SIROHEME BIOSYNTHESIS PROTEIN MET8"/>
    <property type="match status" value="1"/>
</dbReference>
<evidence type="ECO:0000313" key="9">
    <source>
        <dbReference type="Proteomes" id="UP001523262"/>
    </source>
</evidence>
<proteinExistence type="predicted"/>
<evidence type="ECO:0000256" key="1">
    <source>
        <dbReference type="ARBA" id="ARBA00005010"/>
    </source>
</evidence>
<keyword evidence="4" id="KW-0520">NAD</keyword>